<feature type="active site" description="Nucleophile" evidence="4">
    <location>
        <position position="510"/>
    </location>
</feature>
<dbReference type="SUPFAM" id="SSF51445">
    <property type="entry name" value="(Trans)glycosidases"/>
    <property type="match status" value="1"/>
</dbReference>
<feature type="domain" description="GH26" evidence="7">
    <location>
        <begin position="144"/>
        <end position="557"/>
    </location>
</feature>
<sequence>MHTHRLHTAALALLSLTAAACSDTAGHSIADVDAPSFVSVSPQTNIRAGLDSIVVTYDKNIFFSSADYRKITLNGSPAVSANVIGSSNRLLVMAEISRGKSYELVIPEGVVTGPNRMAAPMVKATLTAQTQHIAGRPVNAEATAEAKALYRKLADNYGKKTFSGTMADVAWNNKNAERVHRLTGKYPAINGYDYIHLQYTRPGGWIDYADITPVRTWHDAGGIVTIGWHWNVPTSNPYASVVPVVLYGGPDKVMPGDWSGNIQLTTQVAKNILAGASIGSRLVVKITDVKPGAQGSIKNSSWAGFVDENGKNWDYFDISGDSYSMTLDQTTLNEMRANGLIIGGHDYTVTGVTVEAAGTVKYGFYAAKNEFTLDAAVTEGTWANRFMKSDLEKIVPYLRQLQQAGIPVLWRPLHEAAGKWFWWGNGSAASYVKLWRTMYDCFKQQGINNLIWVWTSEKADADWYPGDEYVDIIGTDVYGRDGNAATAEEMAARFNELAYRYPSKMISLTECGTVADIPSQWKSDAAWSWFMPWYGDGHASDEWWKAAMNSEDVADKPEDRTDKSRQCRRPAAASDVISFPGRPSPGCSSGHRTVKDLY</sequence>
<keyword evidence="2 4" id="KW-0378">Hydrolase</keyword>
<dbReference type="AlphaFoldDB" id="A0A379ED19"/>
<dbReference type="RefSeq" id="WP_025068216.1">
    <property type="nucleotide sequence ID" value="NZ_UGTM01000002.1"/>
</dbReference>
<feature type="compositionally biased region" description="Basic and acidic residues" evidence="5">
    <location>
        <begin position="553"/>
        <end position="565"/>
    </location>
</feature>
<dbReference type="GO" id="GO:0006080">
    <property type="term" value="P:substituted mannan metabolic process"/>
    <property type="evidence" value="ECO:0007669"/>
    <property type="project" value="InterPro"/>
</dbReference>
<evidence type="ECO:0000313" key="9">
    <source>
        <dbReference type="Proteomes" id="UP000255469"/>
    </source>
</evidence>
<dbReference type="GO" id="GO:0016985">
    <property type="term" value="F:mannan endo-1,4-beta-mannosidase activity"/>
    <property type="evidence" value="ECO:0007669"/>
    <property type="project" value="UniProtKB-EC"/>
</dbReference>
<organism evidence="8 9">
    <name type="scientific">Prevotella denticola</name>
    <dbReference type="NCBI Taxonomy" id="28129"/>
    <lineage>
        <taxon>Bacteria</taxon>
        <taxon>Pseudomonadati</taxon>
        <taxon>Bacteroidota</taxon>
        <taxon>Bacteroidia</taxon>
        <taxon>Bacteroidales</taxon>
        <taxon>Prevotellaceae</taxon>
        <taxon>Prevotella</taxon>
    </lineage>
</organism>
<name>A0A379ED19_9BACT</name>
<feature type="chain" id="PRO_5016623297" evidence="6">
    <location>
        <begin position="21"/>
        <end position="598"/>
    </location>
</feature>
<evidence type="ECO:0000259" key="7">
    <source>
        <dbReference type="PROSITE" id="PS51764"/>
    </source>
</evidence>
<evidence type="ECO:0000256" key="2">
    <source>
        <dbReference type="ARBA" id="ARBA00022801"/>
    </source>
</evidence>
<dbReference type="PANTHER" id="PTHR40079">
    <property type="entry name" value="MANNAN ENDO-1,4-BETA-MANNOSIDASE E-RELATED"/>
    <property type="match status" value="1"/>
</dbReference>
<keyword evidence="6" id="KW-0732">Signal</keyword>
<evidence type="ECO:0000256" key="5">
    <source>
        <dbReference type="SAM" id="MobiDB-lite"/>
    </source>
</evidence>
<gene>
    <name evidence="8" type="primary">manA_1</name>
    <name evidence="8" type="ORF">NCTC13067_01931</name>
</gene>
<evidence type="ECO:0000256" key="4">
    <source>
        <dbReference type="PROSITE-ProRule" id="PRU01100"/>
    </source>
</evidence>
<dbReference type="PROSITE" id="PS51257">
    <property type="entry name" value="PROKAR_LIPOPROTEIN"/>
    <property type="match status" value="1"/>
</dbReference>
<proteinExistence type="inferred from homology"/>
<comment type="similarity">
    <text evidence="1 4">Belongs to the glycosyl hydrolase 26 family.</text>
</comment>
<dbReference type="PANTHER" id="PTHR40079:SF4">
    <property type="entry name" value="GH26 DOMAIN-CONTAINING PROTEIN-RELATED"/>
    <property type="match status" value="1"/>
</dbReference>
<dbReference type="EC" id="3.2.1.78" evidence="8"/>
<evidence type="ECO:0000256" key="6">
    <source>
        <dbReference type="SAM" id="SignalP"/>
    </source>
</evidence>
<keyword evidence="3 4" id="KW-0326">Glycosidase</keyword>
<dbReference type="Pfam" id="PF02156">
    <property type="entry name" value="Glyco_hydro_26"/>
    <property type="match status" value="2"/>
</dbReference>
<feature type="active site" description="Proton donor" evidence="4">
    <location>
        <position position="415"/>
    </location>
</feature>
<dbReference type="InterPro" id="IPR017853">
    <property type="entry name" value="GH"/>
</dbReference>
<evidence type="ECO:0000256" key="1">
    <source>
        <dbReference type="ARBA" id="ARBA00007754"/>
    </source>
</evidence>
<dbReference type="InterPro" id="IPR022790">
    <property type="entry name" value="GH26_dom"/>
</dbReference>
<evidence type="ECO:0000256" key="3">
    <source>
        <dbReference type="ARBA" id="ARBA00023295"/>
    </source>
</evidence>
<dbReference type="PROSITE" id="PS51764">
    <property type="entry name" value="GH26"/>
    <property type="match status" value="1"/>
</dbReference>
<dbReference type="EMBL" id="UGTM01000002">
    <property type="protein sequence ID" value="SUB94071.1"/>
    <property type="molecule type" value="Genomic_DNA"/>
</dbReference>
<protein>
    <submittedName>
        <fullName evidence="8">Mannan endo-1,4-beta-mannosidase</fullName>
        <ecNumber evidence="8">3.2.1.78</ecNumber>
    </submittedName>
</protein>
<reference evidence="8 9" key="1">
    <citation type="submission" date="2018-06" db="EMBL/GenBank/DDBJ databases">
        <authorList>
            <consortium name="Pathogen Informatics"/>
            <person name="Doyle S."/>
        </authorList>
    </citation>
    <scope>NUCLEOTIDE SEQUENCE [LARGE SCALE GENOMIC DNA]</scope>
    <source>
        <strain evidence="8 9">NCTC13067</strain>
    </source>
</reference>
<feature type="signal peptide" evidence="6">
    <location>
        <begin position="1"/>
        <end position="20"/>
    </location>
</feature>
<dbReference type="InterPro" id="IPR000805">
    <property type="entry name" value="Glyco_hydro_26"/>
</dbReference>
<feature type="region of interest" description="Disordered" evidence="5">
    <location>
        <begin position="551"/>
        <end position="598"/>
    </location>
</feature>
<dbReference type="Proteomes" id="UP000255469">
    <property type="component" value="Unassembled WGS sequence"/>
</dbReference>
<evidence type="ECO:0000313" key="8">
    <source>
        <dbReference type="EMBL" id="SUB94071.1"/>
    </source>
</evidence>
<dbReference type="Gene3D" id="3.20.20.80">
    <property type="entry name" value="Glycosidases"/>
    <property type="match status" value="2"/>
</dbReference>
<accession>A0A379ED19</accession>